<comment type="caution">
    <text evidence="3">The sequence shown here is derived from an EMBL/GenBank/DDBJ whole genome shotgun (WGS) entry which is preliminary data.</text>
</comment>
<keyword evidence="1" id="KW-0812">Transmembrane</keyword>
<name>A0AAE3L4W0_9GAMM</name>
<dbReference type="GO" id="GO:0004222">
    <property type="term" value="F:metalloendopeptidase activity"/>
    <property type="evidence" value="ECO:0007669"/>
    <property type="project" value="TreeGrafter"/>
</dbReference>
<feature type="transmembrane region" description="Helical" evidence="1">
    <location>
        <begin position="20"/>
        <end position="45"/>
    </location>
</feature>
<dbReference type="InterPro" id="IPR050570">
    <property type="entry name" value="Cell_wall_metabolism_enzyme"/>
</dbReference>
<evidence type="ECO:0000256" key="1">
    <source>
        <dbReference type="SAM" id="Phobius"/>
    </source>
</evidence>
<keyword evidence="1" id="KW-1133">Transmembrane helix</keyword>
<sequence>MQFIIVNNRHGKSAALRLNLLTGVLLVSLVLGIGGSLFVGGIYFAQAHSEDALTRLYGAAGLAWHREVREQRATINNARDNAHQQLDALAARVSKLQGHVLRLDALGERLAGMAGLEGFEFGPDNPPGMGGPEPSDYQEMQPDDFITALDKLSSDLDERADKLQAIEQLLLTRDLREQILPAGTPVEGGWVSSWFGMRTNPISGRREMHEGIDFAGRPGSPVHAAGGGVVTWSGIRGGYGNMVEISHGDGYTTRYAHNKENLVHVGQRVEKGDAIALMGSTGRSTGTHVHFEVMQDGKVVNPKNFISVN</sequence>
<keyword evidence="3" id="KW-0378">Hydrolase</keyword>
<evidence type="ECO:0000313" key="4">
    <source>
        <dbReference type="Proteomes" id="UP001204445"/>
    </source>
</evidence>
<dbReference type="CDD" id="cd12797">
    <property type="entry name" value="M23_peptidase"/>
    <property type="match status" value="1"/>
</dbReference>
<keyword evidence="4" id="KW-1185">Reference proteome</keyword>
<dbReference type="FunFam" id="2.70.70.10:FF:000006">
    <property type="entry name" value="M23 family peptidase"/>
    <property type="match status" value="1"/>
</dbReference>
<proteinExistence type="predicted"/>
<dbReference type="RefSeq" id="WP_259053723.1">
    <property type="nucleotide sequence ID" value="NZ_JANUCT010000001.1"/>
</dbReference>
<dbReference type="Gene3D" id="2.70.70.10">
    <property type="entry name" value="Glucose Permease (Domain IIA)"/>
    <property type="match status" value="1"/>
</dbReference>
<reference evidence="3" key="1">
    <citation type="submission" date="2022-08" db="EMBL/GenBank/DDBJ databases">
        <title>Genomic Encyclopedia of Type Strains, Phase III (KMG-III): the genomes of soil and plant-associated and newly described type strains.</title>
        <authorList>
            <person name="Whitman W."/>
        </authorList>
    </citation>
    <scope>NUCLEOTIDE SEQUENCE</scope>
    <source>
        <strain evidence="3">HMT 1</strain>
    </source>
</reference>
<dbReference type="Proteomes" id="UP001204445">
    <property type="component" value="Unassembled WGS sequence"/>
</dbReference>
<protein>
    <submittedName>
        <fullName evidence="3">Murein DD-endopeptidase MepM/ murein hydrolase activator NlpD</fullName>
    </submittedName>
</protein>
<dbReference type="InterPro" id="IPR011055">
    <property type="entry name" value="Dup_hybrid_motif"/>
</dbReference>
<dbReference type="Pfam" id="PF01551">
    <property type="entry name" value="Peptidase_M23"/>
    <property type="match status" value="1"/>
</dbReference>
<dbReference type="EMBL" id="JANUCT010000001">
    <property type="protein sequence ID" value="MCS3902262.1"/>
    <property type="molecule type" value="Genomic_DNA"/>
</dbReference>
<organism evidence="3 4">
    <name type="scientific">Methylohalomonas lacus</name>
    <dbReference type="NCBI Taxonomy" id="398773"/>
    <lineage>
        <taxon>Bacteria</taxon>
        <taxon>Pseudomonadati</taxon>
        <taxon>Pseudomonadota</taxon>
        <taxon>Gammaproteobacteria</taxon>
        <taxon>Methylohalomonadales</taxon>
        <taxon>Methylohalomonadaceae</taxon>
        <taxon>Methylohalomonas</taxon>
    </lineage>
</organism>
<accession>A0AAE3L4W0</accession>
<dbReference type="AlphaFoldDB" id="A0AAE3L4W0"/>
<dbReference type="PANTHER" id="PTHR21666:SF291">
    <property type="entry name" value="STAGE II SPORULATION PROTEIN Q"/>
    <property type="match status" value="1"/>
</dbReference>
<evidence type="ECO:0000313" key="3">
    <source>
        <dbReference type="EMBL" id="MCS3902262.1"/>
    </source>
</evidence>
<keyword evidence="1" id="KW-0472">Membrane</keyword>
<dbReference type="PANTHER" id="PTHR21666">
    <property type="entry name" value="PEPTIDASE-RELATED"/>
    <property type="match status" value="1"/>
</dbReference>
<dbReference type="InterPro" id="IPR016047">
    <property type="entry name" value="M23ase_b-sheet_dom"/>
</dbReference>
<feature type="domain" description="M23ase beta-sheet core" evidence="2">
    <location>
        <begin position="208"/>
        <end position="302"/>
    </location>
</feature>
<gene>
    <name evidence="3" type="ORF">J2T55_000254</name>
</gene>
<dbReference type="SUPFAM" id="SSF51261">
    <property type="entry name" value="Duplicated hybrid motif"/>
    <property type="match status" value="1"/>
</dbReference>
<evidence type="ECO:0000259" key="2">
    <source>
        <dbReference type="Pfam" id="PF01551"/>
    </source>
</evidence>